<comment type="caution">
    <text evidence="1">The sequence shown here is derived from an EMBL/GenBank/DDBJ whole genome shotgun (WGS) entry which is preliminary data.</text>
</comment>
<accession>A0ACB9JF63</accession>
<sequence length="193" mass="22235">MILLGDMNLRRPPHKSIYEAEIEEGTCERINVPDQTLNLKQVLVLKVLEDQRRKAFRSNVYYTPENFRKGRRLKNGLKINPSAPKFDQSHRLLSPSILDFPALVLSPVTHVTEDSFNKSLEEVREHTHTQLNPLPILVTENTLNISHSETDEDLNGRFLSLHFRNPNDKRFDLELIDTCLNSDPSDGGVIRRN</sequence>
<organism evidence="1 2">
    <name type="scientific">Smallanthus sonchifolius</name>
    <dbReference type="NCBI Taxonomy" id="185202"/>
    <lineage>
        <taxon>Eukaryota</taxon>
        <taxon>Viridiplantae</taxon>
        <taxon>Streptophyta</taxon>
        <taxon>Embryophyta</taxon>
        <taxon>Tracheophyta</taxon>
        <taxon>Spermatophyta</taxon>
        <taxon>Magnoliopsida</taxon>
        <taxon>eudicotyledons</taxon>
        <taxon>Gunneridae</taxon>
        <taxon>Pentapetalae</taxon>
        <taxon>asterids</taxon>
        <taxon>campanulids</taxon>
        <taxon>Asterales</taxon>
        <taxon>Asteraceae</taxon>
        <taxon>Asteroideae</taxon>
        <taxon>Heliantheae alliance</taxon>
        <taxon>Millerieae</taxon>
        <taxon>Smallanthus</taxon>
    </lineage>
</organism>
<gene>
    <name evidence="1" type="ORF">L1987_12186</name>
</gene>
<dbReference type="EMBL" id="CM042021">
    <property type="protein sequence ID" value="KAI3818380.1"/>
    <property type="molecule type" value="Genomic_DNA"/>
</dbReference>
<dbReference type="Proteomes" id="UP001056120">
    <property type="component" value="Linkage Group LG04"/>
</dbReference>
<keyword evidence="2" id="KW-1185">Reference proteome</keyword>
<evidence type="ECO:0000313" key="1">
    <source>
        <dbReference type="EMBL" id="KAI3818380.1"/>
    </source>
</evidence>
<reference evidence="1 2" key="2">
    <citation type="journal article" date="2022" name="Mol. Ecol. Resour.">
        <title>The genomes of chicory, endive, great burdock and yacon provide insights into Asteraceae paleo-polyploidization history and plant inulin production.</title>
        <authorList>
            <person name="Fan W."/>
            <person name="Wang S."/>
            <person name="Wang H."/>
            <person name="Wang A."/>
            <person name="Jiang F."/>
            <person name="Liu H."/>
            <person name="Zhao H."/>
            <person name="Xu D."/>
            <person name="Zhang Y."/>
        </authorList>
    </citation>
    <scope>NUCLEOTIDE SEQUENCE [LARGE SCALE GENOMIC DNA]</scope>
    <source>
        <strain evidence="2">cv. Yunnan</strain>
        <tissue evidence="1">Leaves</tissue>
    </source>
</reference>
<protein>
    <submittedName>
        <fullName evidence="1">Uncharacterized protein</fullName>
    </submittedName>
</protein>
<proteinExistence type="predicted"/>
<name>A0ACB9JF63_9ASTR</name>
<reference evidence="2" key="1">
    <citation type="journal article" date="2022" name="Mol. Ecol. Resour.">
        <title>The genomes of chicory, endive, great burdock and yacon provide insights into Asteraceae palaeo-polyploidization history and plant inulin production.</title>
        <authorList>
            <person name="Fan W."/>
            <person name="Wang S."/>
            <person name="Wang H."/>
            <person name="Wang A."/>
            <person name="Jiang F."/>
            <person name="Liu H."/>
            <person name="Zhao H."/>
            <person name="Xu D."/>
            <person name="Zhang Y."/>
        </authorList>
    </citation>
    <scope>NUCLEOTIDE SEQUENCE [LARGE SCALE GENOMIC DNA]</scope>
    <source>
        <strain evidence="2">cv. Yunnan</strain>
    </source>
</reference>
<evidence type="ECO:0000313" key="2">
    <source>
        <dbReference type="Proteomes" id="UP001056120"/>
    </source>
</evidence>